<dbReference type="EMBL" id="JAAWWB010000016">
    <property type="protein sequence ID" value="KAG6764153.1"/>
    <property type="molecule type" value="Genomic_DNA"/>
</dbReference>
<reference evidence="1" key="1">
    <citation type="journal article" date="2020" name="bioRxiv">
        <title>Hybrid origin of Populus tomentosa Carr. identified through genome sequencing and phylogenomic analysis.</title>
        <authorList>
            <person name="An X."/>
            <person name="Gao K."/>
            <person name="Chen Z."/>
            <person name="Li J."/>
            <person name="Yang X."/>
            <person name="Yang X."/>
            <person name="Zhou J."/>
            <person name="Guo T."/>
            <person name="Zhao T."/>
            <person name="Huang S."/>
            <person name="Miao D."/>
            <person name="Khan W.U."/>
            <person name="Rao P."/>
            <person name="Ye M."/>
            <person name="Lei B."/>
            <person name="Liao W."/>
            <person name="Wang J."/>
            <person name="Ji L."/>
            <person name="Li Y."/>
            <person name="Guo B."/>
            <person name="Mustafa N.S."/>
            <person name="Li S."/>
            <person name="Yun Q."/>
            <person name="Keller S.R."/>
            <person name="Mao J."/>
            <person name="Zhang R."/>
            <person name="Strauss S.H."/>
        </authorList>
    </citation>
    <scope>NUCLEOTIDE SEQUENCE</scope>
    <source>
        <strain evidence="1">GM15</strain>
        <tissue evidence="1">Leaf</tissue>
    </source>
</reference>
<organism evidence="1 2">
    <name type="scientific">Populus tomentosa</name>
    <name type="common">Chinese white poplar</name>
    <dbReference type="NCBI Taxonomy" id="118781"/>
    <lineage>
        <taxon>Eukaryota</taxon>
        <taxon>Viridiplantae</taxon>
        <taxon>Streptophyta</taxon>
        <taxon>Embryophyta</taxon>
        <taxon>Tracheophyta</taxon>
        <taxon>Spermatophyta</taxon>
        <taxon>Magnoliopsida</taxon>
        <taxon>eudicotyledons</taxon>
        <taxon>Gunneridae</taxon>
        <taxon>Pentapetalae</taxon>
        <taxon>rosids</taxon>
        <taxon>fabids</taxon>
        <taxon>Malpighiales</taxon>
        <taxon>Salicaceae</taxon>
        <taxon>Saliceae</taxon>
        <taxon>Populus</taxon>
    </lineage>
</organism>
<sequence>MFPAEIWPEACNEVGAQIHVAFLWIWPLYCMWAKFLTEYIKSSCRQFLDPTYFLSFNLLGFSN</sequence>
<dbReference type="Proteomes" id="UP000886885">
    <property type="component" value="Chromosome 8D"/>
</dbReference>
<evidence type="ECO:0000313" key="2">
    <source>
        <dbReference type="Proteomes" id="UP000886885"/>
    </source>
</evidence>
<keyword evidence="2" id="KW-1185">Reference proteome</keyword>
<gene>
    <name evidence="1" type="ORF">POTOM_031611</name>
</gene>
<accession>A0A8X7Z2W7</accession>
<comment type="caution">
    <text evidence="1">The sequence shown here is derived from an EMBL/GenBank/DDBJ whole genome shotgun (WGS) entry which is preliminary data.</text>
</comment>
<name>A0A8X7Z2W7_POPTO</name>
<protein>
    <submittedName>
        <fullName evidence="1">Uncharacterized protein</fullName>
    </submittedName>
</protein>
<proteinExistence type="predicted"/>
<evidence type="ECO:0000313" key="1">
    <source>
        <dbReference type="EMBL" id="KAG6764153.1"/>
    </source>
</evidence>
<dbReference type="AlphaFoldDB" id="A0A8X7Z2W7"/>